<dbReference type="Gene3D" id="3.10.10.10">
    <property type="entry name" value="HIV Type 1 Reverse Transcriptase, subunit A, domain 1"/>
    <property type="match status" value="1"/>
</dbReference>
<dbReference type="InterPro" id="IPR043128">
    <property type="entry name" value="Rev_trsase/Diguanyl_cyclase"/>
</dbReference>
<proteinExistence type="predicted"/>
<dbReference type="InterPro" id="IPR051320">
    <property type="entry name" value="Viral_Replic_Matur_Polypro"/>
</dbReference>
<reference evidence="2" key="1">
    <citation type="submission" date="2020-06" db="EMBL/GenBank/DDBJ databases">
        <authorList>
            <person name="Li T."/>
            <person name="Hu X."/>
            <person name="Zhang T."/>
            <person name="Song X."/>
            <person name="Zhang H."/>
            <person name="Dai N."/>
            <person name="Sheng W."/>
            <person name="Hou X."/>
            <person name="Wei L."/>
        </authorList>
    </citation>
    <scope>NUCLEOTIDE SEQUENCE</scope>
    <source>
        <strain evidence="2">KEN8</strain>
        <tissue evidence="2">Leaf</tissue>
    </source>
</reference>
<organism evidence="2">
    <name type="scientific">Sesamum calycinum</name>
    <dbReference type="NCBI Taxonomy" id="2727403"/>
    <lineage>
        <taxon>Eukaryota</taxon>
        <taxon>Viridiplantae</taxon>
        <taxon>Streptophyta</taxon>
        <taxon>Embryophyta</taxon>
        <taxon>Tracheophyta</taxon>
        <taxon>Spermatophyta</taxon>
        <taxon>Magnoliopsida</taxon>
        <taxon>eudicotyledons</taxon>
        <taxon>Gunneridae</taxon>
        <taxon>Pentapetalae</taxon>
        <taxon>asterids</taxon>
        <taxon>lamiids</taxon>
        <taxon>Lamiales</taxon>
        <taxon>Pedaliaceae</taxon>
        <taxon>Sesamum</taxon>
    </lineage>
</organism>
<dbReference type="CDD" id="cd01647">
    <property type="entry name" value="RT_LTR"/>
    <property type="match status" value="1"/>
</dbReference>
<feature type="domain" description="Reverse transcriptase" evidence="1">
    <location>
        <begin position="235"/>
        <end position="363"/>
    </location>
</feature>
<evidence type="ECO:0000259" key="1">
    <source>
        <dbReference type="Pfam" id="PF00078"/>
    </source>
</evidence>
<dbReference type="Gene3D" id="3.30.70.270">
    <property type="match status" value="2"/>
</dbReference>
<dbReference type="InterPro" id="IPR043502">
    <property type="entry name" value="DNA/RNA_pol_sf"/>
</dbReference>
<dbReference type="SUPFAM" id="SSF56672">
    <property type="entry name" value="DNA/RNA polymerases"/>
    <property type="match status" value="1"/>
</dbReference>
<accession>A0AAW2QM14</accession>
<dbReference type="InterPro" id="IPR000477">
    <property type="entry name" value="RT_dom"/>
</dbReference>
<dbReference type="AlphaFoldDB" id="A0AAW2QM14"/>
<gene>
    <name evidence="2" type="ORF">Scaly_1079500</name>
</gene>
<dbReference type="PANTHER" id="PTHR33064">
    <property type="entry name" value="POL PROTEIN"/>
    <property type="match status" value="1"/>
</dbReference>
<dbReference type="Pfam" id="PF00078">
    <property type="entry name" value="RVT_1"/>
    <property type="match status" value="1"/>
</dbReference>
<name>A0AAW2QM14_9LAMI</name>
<evidence type="ECO:0000313" key="2">
    <source>
        <dbReference type="EMBL" id="KAL0368606.1"/>
    </source>
</evidence>
<dbReference type="EMBL" id="JACGWM010000006">
    <property type="protein sequence ID" value="KAL0368606.1"/>
    <property type="molecule type" value="Genomic_DNA"/>
</dbReference>
<dbReference type="PANTHER" id="PTHR33064:SF37">
    <property type="entry name" value="RIBONUCLEASE H"/>
    <property type="match status" value="1"/>
</dbReference>
<sequence length="471" mass="52835">MSPKNTQAIEEGILALSERIAELHTTMEQKHDSLVAVVTDLQQRVSSLPSSSVTPPPSVFQLVFSLLASSTPSPSFHHSFLSTVSFKPPKLHLQSFDDTNPLDCLFEADQFFQYYEVSPEQRLDMIAFYIQESILNCFVSGLRVDIQRELVVLRSSSFSQVVSLAKLLEAKLNDLRLPSPSPPCIAVVGLRQPLLLAPPPPKPTFPIRRLSPTEMQEPSAHGLCFNYDGKFALGHRLDELHGAAIFTKLDLRAGYHQVRVAPANIHKVEFRTVDDHFEFLVMPFGLSIAPSIFQAVLNDHFCLFLDHFVLVFFDEIFVYSKDWNSYLLHLREVLQVLSHHMFFIKISKCSFGVSSVEYLAHIISPAGLSVDPSKLQAMADWPTLRSISALRRFLGLTGYYQPFIHQYSSIASPLTNLLWGHTFLKTPAAESAFLSLNQAMLTVPTLHLPDFSLQFEVTTYVSQSAIDAVLS</sequence>
<reference evidence="2" key="2">
    <citation type="journal article" date="2024" name="Plant">
        <title>Genomic evolution and insights into agronomic trait innovations of Sesamum species.</title>
        <authorList>
            <person name="Miao H."/>
            <person name="Wang L."/>
            <person name="Qu L."/>
            <person name="Liu H."/>
            <person name="Sun Y."/>
            <person name="Le M."/>
            <person name="Wang Q."/>
            <person name="Wei S."/>
            <person name="Zheng Y."/>
            <person name="Lin W."/>
            <person name="Duan Y."/>
            <person name="Cao H."/>
            <person name="Xiong S."/>
            <person name="Wang X."/>
            <person name="Wei L."/>
            <person name="Li C."/>
            <person name="Ma Q."/>
            <person name="Ju M."/>
            <person name="Zhao R."/>
            <person name="Li G."/>
            <person name="Mu C."/>
            <person name="Tian Q."/>
            <person name="Mei H."/>
            <person name="Zhang T."/>
            <person name="Gao T."/>
            <person name="Zhang H."/>
        </authorList>
    </citation>
    <scope>NUCLEOTIDE SEQUENCE</scope>
    <source>
        <strain evidence="2">KEN8</strain>
    </source>
</reference>
<protein>
    <submittedName>
        <fullName evidence="2">Transposon Tf2-11 polyprotein</fullName>
    </submittedName>
</protein>
<comment type="caution">
    <text evidence="2">The sequence shown here is derived from an EMBL/GenBank/DDBJ whole genome shotgun (WGS) entry which is preliminary data.</text>
</comment>